<name>A0A239PBA3_9ACTN</name>
<reference evidence="1 2" key="1">
    <citation type="submission" date="2017-06" db="EMBL/GenBank/DDBJ databases">
        <authorList>
            <person name="Kim H.J."/>
            <person name="Triplett B.A."/>
        </authorList>
    </citation>
    <scope>NUCLEOTIDE SEQUENCE [LARGE SCALE GENOMIC DNA]</scope>
    <source>
        <strain evidence="1 2">CGMCC 4.2132</strain>
    </source>
</reference>
<protein>
    <submittedName>
        <fullName evidence="1">Uncharacterized protein</fullName>
    </submittedName>
</protein>
<dbReference type="EMBL" id="FZOD01000117">
    <property type="protein sequence ID" value="SNT64387.1"/>
    <property type="molecule type" value="Genomic_DNA"/>
</dbReference>
<dbReference type="Proteomes" id="UP000198282">
    <property type="component" value="Unassembled WGS sequence"/>
</dbReference>
<gene>
    <name evidence="1" type="ORF">SAMN05216276_111714</name>
</gene>
<sequence length="184" mass="20242">MFDGDLPCHPIGVDGARRYGPAMTLVDWRAGPDLLASILHQHGQAPDAITDTMAAWAAFAEFAQTKVAGIDTQPDSDSDGFILQWGRWSWHDHRPSMSFTRQVAVPCEDGQFEGLVELWQIELVLFYEDSGVLSSHSDQDTGFHFPNGDEEWQAALAEAQDFPPFQAVAKTAPVSSSLTLEHAD</sequence>
<evidence type="ECO:0000313" key="1">
    <source>
        <dbReference type="EMBL" id="SNT64387.1"/>
    </source>
</evidence>
<keyword evidence="2" id="KW-1185">Reference proteome</keyword>
<dbReference type="AlphaFoldDB" id="A0A239PBA3"/>
<evidence type="ECO:0000313" key="2">
    <source>
        <dbReference type="Proteomes" id="UP000198282"/>
    </source>
</evidence>
<accession>A0A239PBA3</accession>
<organism evidence="1 2">
    <name type="scientific">Streptosporangium subroseum</name>
    <dbReference type="NCBI Taxonomy" id="106412"/>
    <lineage>
        <taxon>Bacteria</taxon>
        <taxon>Bacillati</taxon>
        <taxon>Actinomycetota</taxon>
        <taxon>Actinomycetes</taxon>
        <taxon>Streptosporangiales</taxon>
        <taxon>Streptosporangiaceae</taxon>
        <taxon>Streptosporangium</taxon>
    </lineage>
</organism>
<proteinExistence type="predicted"/>